<sequence length="266" mass="29204">MHCRPLPIPGLPLAPSADGLTVLDDVLHATSSHPRRPIAPLPLWLQPAPVIPAAPANLTPAPAPADPVATKQRRWYPHGEQPRPQQQQQQPGTSRHLRNHRPRFRVPATVTSISISQADELAADLDDELALFRSRHHIEETPRLTSDQQPDAPAARRHSLSIHSPLDAIRLFPMPVSAAALLAAVCGLLSGRIANLLIGPGFAPPLWFAAGYLLLFALHLLTHCFLARSEHFFASQQRFLRLLAANALILLPHFIAWSILRGMMAK</sequence>
<name>A0ABU9AV33_9BACT</name>
<dbReference type="RefSeq" id="WP_341405245.1">
    <property type="nucleotide sequence ID" value="NZ_JBBUKT010000005.1"/>
</dbReference>
<feature type="transmembrane region" description="Helical" evidence="2">
    <location>
        <begin position="239"/>
        <end position="260"/>
    </location>
</feature>
<evidence type="ECO:0000256" key="2">
    <source>
        <dbReference type="SAM" id="Phobius"/>
    </source>
</evidence>
<evidence type="ECO:0000256" key="1">
    <source>
        <dbReference type="SAM" id="MobiDB-lite"/>
    </source>
</evidence>
<organism evidence="3 4">
    <name type="scientific">Luteolibacter soli</name>
    <dbReference type="NCBI Taxonomy" id="3135280"/>
    <lineage>
        <taxon>Bacteria</taxon>
        <taxon>Pseudomonadati</taxon>
        <taxon>Verrucomicrobiota</taxon>
        <taxon>Verrucomicrobiia</taxon>
        <taxon>Verrucomicrobiales</taxon>
        <taxon>Verrucomicrobiaceae</taxon>
        <taxon>Luteolibacter</taxon>
    </lineage>
</organism>
<dbReference type="EMBL" id="JBBUKT010000005">
    <property type="protein sequence ID" value="MEK7951611.1"/>
    <property type="molecule type" value="Genomic_DNA"/>
</dbReference>
<feature type="region of interest" description="Disordered" evidence="1">
    <location>
        <begin position="76"/>
        <end position="103"/>
    </location>
</feature>
<comment type="caution">
    <text evidence="3">The sequence shown here is derived from an EMBL/GenBank/DDBJ whole genome shotgun (WGS) entry which is preliminary data.</text>
</comment>
<accession>A0ABU9AV33</accession>
<keyword evidence="2" id="KW-0472">Membrane</keyword>
<proteinExistence type="predicted"/>
<evidence type="ECO:0000313" key="4">
    <source>
        <dbReference type="Proteomes" id="UP001371305"/>
    </source>
</evidence>
<keyword evidence="2" id="KW-0812">Transmembrane</keyword>
<feature type="transmembrane region" description="Helical" evidence="2">
    <location>
        <begin position="171"/>
        <end position="194"/>
    </location>
</feature>
<keyword evidence="4" id="KW-1185">Reference proteome</keyword>
<feature type="transmembrane region" description="Helical" evidence="2">
    <location>
        <begin position="206"/>
        <end position="227"/>
    </location>
</feature>
<keyword evidence="2" id="KW-1133">Transmembrane helix</keyword>
<gene>
    <name evidence="3" type="ORF">WKV53_13930</name>
</gene>
<dbReference type="Proteomes" id="UP001371305">
    <property type="component" value="Unassembled WGS sequence"/>
</dbReference>
<feature type="compositionally biased region" description="Low complexity" evidence="1">
    <location>
        <begin position="82"/>
        <end position="91"/>
    </location>
</feature>
<evidence type="ECO:0000313" key="3">
    <source>
        <dbReference type="EMBL" id="MEK7951611.1"/>
    </source>
</evidence>
<protein>
    <submittedName>
        <fullName evidence="3">Uncharacterized protein</fullName>
    </submittedName>
</protein>
<reference evidence="3 4" key="1">
    <citation type="submission" date="2024-04" db="EMBL/GenBank/DDBJ databases">
        <title>Luteolibacter sp. isolated from soil.</title>
        <authorList>
            <person name="An J."/>
        </authorList>
    </citation>
    <scope>NUCLEOTIDE SEQUENCE [LARGE SCALE GENOMIC DNA]</scope>
    <source>
        <strain evidence="3 4">Y139</strain>
    </source>
</reference>